<organism evidence="1 2">
    <name type="scientific">Niastella yeongjuensis</name>
    <dbReference type="NCBI Taxonomy" id="354355"/>
    <lineage>
        <taxon>Bacteria</taxon>
        <taxon>Pseudomonadati</taxon>
        <taxon>Bacteroidota</taxon>
        <taxon>Chitinophagia</taxon>
        <taxon>Chitinophagales</taxon>
        <taxon>Chitinophagaceae</taxon>
        <taxon>Niastella</taxon>
    </lineage>
</organism>
<sequence>MEEKESQREYSFSLKSVTLLEKALSLKAPVNKGNEFDFNVSLQIEGKPKSTECFHVMNVQVLRKNEKDVLGSITLGCTFSIPLYEEYLHYSEDHASLPEELISLLNAVIIGTMRGVMFSEFRGTFLSSAYLPVLDPRKLIKE</sequence>
<evidence type="ECO:0000313" key="2">
    <source>
        <dbReference type="Proteomes" id="UP000192610"/>
    </source>
</evidence>
<gene>
    <name evidence="1" type="ORF">A4H97_33550</name>
</gene>
<evidence type="ECO:0000313" key="1">
    <source>
        <dbReference type="EMBL" id="OQP44179.1"/>
    </source>
</evidence>
<dbReference type="RefSeq" id="WP_081203014.1">
    <property type="nucleotide sequence ID" value="NZ_FOCZ01000009.1"/>
</dbReference>
<proteinExistence type="predicted"/>
<dbReference type="OrthoDB" id="765399at2"/>
<name>A0A1V9EDI8_9BACT</name>
<dbReference type="Proteomes" id="UP000192610">
    <property type="component" value="Unassembled WGS sequence"/>
</dbReference>
<protein>
    <recommendedName>
        <fullName evidence="3">Preprotein translocase subunit SecB</fullName>
    </recommendedName>
</protein>
<reference evidence="2" key="1">
    <citation type="submission" date="2016-04" db="EMBL/GenBank/DDBJ databases">
        <authorList>
            <person name="Chen L."/>
            <person name="Zhuang W."/>
            <person name="Wang G."/>
        </authorList>
    </citation>
    <scope>NUCLEOTIDE SEQUENCE [LARGE SCALE GENOMIC DNA]</scope>
    <source>
        <strain evidence="2">17621</strain>
    </source>
</reference>
<keyword evidence="2" id="KW-1185">Reference proteome</keyword>
<evidence type="ECO:0008006" key="3">
    <source>
        <dbReference type="Google" id="ProtNLM"/>
    </source>
</evidence>
<dbReference type="EMBL" id="LVXG01000037">
    <property type="protein sequence ID" value="OQP44179.1"/>
    <property type="molecule type" value="Genomic_DNA"/>
</dbReference>
<dbReference type="AlphaFoldDB" id="A0A1V9EDI8"/>
<comment type="caution">
    <text evidence="1">The sequence shown here is derived from an EMBL/GenBank/DDBJ whole genome shotgun (WGS) entry which is preliminary data.</text>
</comment>
<accession>A0A1V9EDI8</accession>